<gene>
    <name evidence="1" type="ORF">AUP74_02853</name>
</gene>
<keyword evidence="2" id="KW-1185">Reference proteome</keyword>
<protein>
    <submittedName>
        <fullName evidence="1">Uncharacterized protein</fullName>
    </submittedName>
</protein>
<evidence type="ECO:0000313" key="2">
    <source>
        <dbReference type="Proteomes" id="UP000095672"/>
    </source>
</evidence>
<dbReference type="Proteomes" id="UP000095672">
    <property type="component" value="Chromosome"/>
</dbReference>
<organism evidence="1 2">
    <name type="scientific">Microbulbifer aggregans</name>
    <dbReference type="NCBI Taxonomy" id="1769779"/>
    <lineage>
        <taxon>Bacteria</taxon>
        <taxon>Pseudomonadati</taxon>
        <taxon>Pseudomonadota</taxon>
        <taxon>Gammaproteobacteria</taxon>
        <taxon>Cellvibrionales</taxon>
        <taxon>Microbulbiferaceae</taxon>
        <taxon>Microbulbifer</taxon>
    </lineage>
</organism>
<dbReference type="KEGG" id="micc:AUP74_02853"/>
<sequence length="331" mass="39147">MDIELAKEIMACLPEGRTRFYYFKDRYALLLLRQVCKEQQHIRALRQGRYARLLEKSAVGEVIRRSGNGLLTPEQLVNYWPAQFHCYRLSLGLWGSEIKSRYYQTSRTGYNLVLQMNFSNEHDVCYKRYNIADDEGCFDSYDHPTSDTRNTMAWSRIDLDLESDTALIEEVQTDWLRFAREAYDDAQNIRKAKSKVDREKQERYWFYDFTPEQAIEYFEIAVREHLAIWDEAVLSATLEFLLHEIGIRKIYFHSWETGRRVKHRAPPRSVYRNLPRKFCFQSVSEGPGFLIEDKSSRRKMKKIDRQSWYLLDFSSVSGAAGVSRDCQLLTA</sequence>
<proteinExistence type="predicted"/>
<dbReference type="EMBL" id="CP014143">
    <property type="protein sequence ID" value="AOS98248.1"/>
    <property type="molecule type" value="Genomic_DNA"/>
</dbReference>
<dbReference type="AlphaFoldDB" id="A0A1C9WAT0"/>
<dbReference type="OrthoDB" id="975289at2"/>
<dbReference type="PATRIC" id="fig|1769779.3.peg.2849"/>
<name>A0A1C9WAT0_9GAMM</name>
<evidence type="ECO:0000313" key="1">
    <source>
        <dbReference type="EMBL" id="AOS98248.1"/>
    </source>
</evidence>
<dbReference type="STRING" id="1769779.AUP74_02853"/>
<accession>A0A1C9WAT0</accession>
<reference evidence="2" key="1">
    <citation type="submission" date="2016-01" db="EMBL/GenBank/DDBJ databases">
        <title>Complete genome sequence of Microbulbifer sp. CCB-MM1, a halophile isolated from Matang Mangrove Forest, Perak.</title>
        <authorList>
            <person name="Moh T.H."/>
            <person name="Dinesh B."/>
            <person name="Lau N.-S."/>
            <person name="Go F."/>
            <person name="Alexander Chong S.-C."/>
        </authorList>
    </citation>
    <scope>NUCLEOTIDE SEQUENCE [LARGE SCALE GENOMIC DNA]</scope>
    <source>
        <strain evidence="2">CCB-MM1</strain>
    </source>
</reference>
<dbReference type="RefSeq" id="WP_069948130.1">
    <property type="nucleotide sequence ID" value="NZ_CP014143.1"/>
</dbReference>